<feature type="coiled-coil region" evidence="1">
    <location>
        <begin position="18"/>
        <end position="93"/>
    </location>
</feature>
<dbReference type="RefSeq" id="WP_230853859.1">
    <property type="nucleotide sequence ID" value="NZ_AP025477.1"/>
</dbReference>
<organism evidence="2 3">
    <name type="scientific">Vibrio crassostreae</name>
    <dbReference type="NCBI Taxonomy" id="246167"/>
    <lineage>
        <taxon>Bacteria</taxon>
        <taxon>Pseudomonadati</taxon>
        <taxon>Pseudomonadota</taxon>
        <taxon>Gammaproteobacteria</taxon>
        <taxon>Vibrionales</taxon>
        <taxon>Vibrionaceae</taxon>
        <taxon>Vibrio</taxon>
    </lineage>
</organism>
<evidence type="ECO:0000256" key="1">
    <source>
        <dbReference type="SAM" id="Coils"/>
    </source>
</evidence>
<reference evidence="3" key="1">
    <citation type="submission" date="2014-06" db="EMBL/GenBank/DDBJ databases">
        <authorList>
            <person name="Le Roux Frederique"/>
        </authorList>
    </citation>
    <scope>NUCLEOTIDE SEQUENCE [LARGE SCALE GENOMIC DNA]</scope>
    <source>
        <strain evidence="3">J5-5</strain>
    </source>
</reference>
<dbReference type="Proteomes" id="UP000049495">
    <property type="component" value="Unassembled WGS sequence"/>
</dbReference>
<evidence type="ECO:0000313" key="3">
    <source>
        <dbReference type="Proteomes" id="UP000049495"/>
    </source>
</evidence>
<sequence length="902" mass="95607">MAINKDSGYALELIVGVKDAFTQQSKKIEKESNKLEREFKQLQKTTADVDAFKKAESAIEQLTEAEKQYSKILGKKKNELPKLKAELAKVTQQSRIMANEESKLQATINKLRTDMAGLSDAGSTNTKTFKKKTGAVAQAERTLQAYQSKLKSTTQDENRIRSSISATERELGDLTKAHQKSTNEIKAHERLVSRLGHSLKEAGLDVNDIIQEEKRLQGQLNRTNKEISEQGRELGKLQHFEKLGVIAGGAMASAGFAWAGNDKSRNERLLAARSSYSLEEVQSTSQRQFRTDLIRMYGADQESIFAAQALAKQQNLGEEDTQALTKATIQLQKIFPDYSSPETVRALANISKGFGISLEEAANKVYATSSMVGDANGDLLDTFAEYSPLLGDKISFDQFAASIVRARQAGVWNTDKVGDSFKESFMARFSDEDEFAKLVGKEDKAGTIDAIDNVDLRNRIKEAAYRVRSDVATGNAPGNNYAALLALVNRANQTDAAIVKPILEAIGGTILSEDIGTKGLGAMQQGLQEGAKVFDGVDSLDDAAQGVSTSIDKAMNSFGSMTDTVSNSAANLIDRFNGLGDVVSSTTEATTSGMNDKAGLGYAGLAGAVGLAGFGGLIAARLGKKAFGKILGTAMGTQGGFKPASMFSGLFTKSAAEPVTNAAKGPSFWSRAGKKVMDGGKGVLKKLPIIGSTLSAISTGLFTQSATKPVDKVAKGASSWSSAGEKVIGGGKGVLKKLPAIGTALNAASIGMSAIEDETEGVWRGIGATAGTTLGGLAGSLFGGFGAVPGAIAGSVAGDEIAGWLYDVFNGKDDPVNQQAVAQVEQTVQSATTQPRNAIGQPPATIEVSFAPVIQLEAVSSEADVMAQTLVAALRDMTPQLKQTLHDVMDDLWKDMDHVDLD</sequence>
<gene>
    <name evidence="2" type="ORF">VCR5J5_750068</name>
</gene>
<dbReference type="AlphaFoldDB" id="A0A822N5T9"/>
<dbReference type="Gene3D" id="1.10.287.2610">
    <property type="match status" value="1"/>
</dbReference>
<dbReference type="EMBL" id="CCJV01000139">
    <property type="protein sequence ID" value="CDT63951.1"/>
    <property type="molecule type" value="Genomic_DNA"/>
</dbReference>
<feature type="coiled-coil region" evidence="1">
    <location>
        <begin position="206"/>
        <end position="233"/>
    </location>
</feature>
<evidence type="ECO:0000313" key="2">
    <source>
        <dbReference type="EMBL" id="CDT63951.1"/>
    </source>
</evidence>
<accession>A0A822N5T9</accession>
<keyword evidence="1" id="KW-0175">Coiled coil</keyword>
<dbReference type="GeneID" id="93902549"/>
<comment type="caution">
    <text evidence="2">The sequence shown here is derived from an EMBL/GenBank/DDBJ whole genome shotgun (WGS) entry which is preliminary data.</text>
</comment>
<proteinExistence type="predicted"/>
<protein>
    <submittedName>
        <fullName evidence="2">Uncharacterized protein</fullName>
    </submittedName>
</protein>
<name>A0A822N5T9_9VIBR</name>